<sequence>MGREMIIDVVPDDKPEEMAIDAPPHEVRKLVHPDEAAAIFWKYQAEEVESYLQRSTTGLRGIELVEINGVVTVVVGFEKIGFWASEVRENLRNILPSYIYPGLQFEEVRIFVPRL</sequence>
<keyword evidence="2" id="KW-1185">Reference proteome</keyword>
<reference evidence="1" key="1">
    <citation type="submission" date="2023-01" db="EMBL/GenBank/DDBJ databases">
        <title>The chitinases involved in constricting ring structure development in the nematode-trapping fungus Drechslerella dactyloides.</title>
        <authorList>
            <person name="Wang R."/>
            <person name="Zhang L."/>
            <person name="Tang P."/>
            <person name="Li S."/>
            <person name="Liang L."/>
        </authorList>
    </citation>
    <scope>NUCLEOTIDE SEQUENCE</scope>
    <source>
        <strain evidence="1">YMF1.00031</strain>
    </source>
</reference>
<gene>
    <name evidence="1" type="ORF">Dda_9348</name>
</gene>
<proteinExistence type="predicted"/>
<accession>A0AAD6IQD4</accession>
<organism evidence="1 2">
    <name type="scientific">Drechslerella dactyloides</name>
    <name type="common">Nematode-trapping fungus</name>
    <name type="synonym">Arthrobotrys dactyloides</name>
    <dbReference type="NCBI Taxonomy" id="74499"/>
    <lineage>
        <taxon>Eukaryota</taxon>
        <taxon>Fungi</taxon>
        <taxon>Dikarya</taxon>
        <taxon>Ascomycota</taxon>
        <taxon>Pezizomycotina</taxon>
        <taxon>Orbiliomycetes</taxon>
        <taxon>Orbiliales</taxon>
        <taxon>Orbiliaceae</taxon>
        <taxon>Drechslerella</taxon>
    </lineage>
</organism>
<evidence type="ECO:0000313" key="2">
    <source>
        <dbReference type="Proteomes" id="UP001221413"/>
    </source>
</evidence>
<dbReference type="AlphaFoldDB" id="A0AAD6IQD4"/>
<dbReference type="EMBL" id="JAQGDS010000017">
    <property type="protein sequence ID" value="KAJ6255889.1"/>
    <property type="molecule type" value="Genomic_DNA"/>
</dbReference>
<protein>
    <submittedName>
        <fullName evidence="1">Uncharacterized protein</fullName>
    </submittedName>
</protein>
<dbReference type="Proteomes" id="UP001221413">
    <property type="component" value="Unassembled WGS sequence"/>
</dbReference>
<name>A0AAD6IQD4_DREDA</name>
<evidence type="ECO:0000313" key="1">
    <source>
        <dbReference type="EMBL" id="KAJ6255889.1"/>
    </source>
</evidence>
<comment type="caution">
    <text evidence="1">The sequence shown here is derived from an EMBL/GenBank/DDBJ whole genome shotgun (WGS) entry which is preliminary data.</text>
</comment>